<accession>A0ABD3FV11</accession>
<dbReference type="AlphaFoldDB" id="A0ABD3FV11"/>
<name>A0ABD3FV11_9STRA</name>
<gene>
    <name evidence="1" type="ORF">V7S43_003958</name>
</gene>
<dbReference type="Gene3D" id="2.30.30.140">
    <property type="match status" value="1"/>
</dbReference>
<keyword evidence="2" id="KW-1185">Reference proteome</keyword>
<dbReference type="SUPFAM" id="SSF54160">
    <property type="entry name" value="Chromo domain-like"/>
    <property type="match status" value="1"/>
</dbReference>
<dbReference type="EMBL" id="JBIMZQ010000006">
    <property type="protein sequence ID" value="KAL3670770.1"/>
    <property type="molecule type" value="Genomic_DNA"/>
</dbReference>
<proteinExistence type="predicted"/>
<reference evidence="1 2" key="1">
    <citation type="submission" date="2024-09" db="EMBL/GenBank/DDBJ databases">
        <title>Genome sequencing and assembly of Phytophthora oleae, isolate VK10A, causative agent of rot of olive drupes.</title>
        <authorList>
            <person name="Conti Taguali S."/>
            <person name="Riolo M."/>
            <person name="La Spada F."/>
            <person name="Cacciola S.O."/>
            <person name="Dionisio G."/>
        </authorList>
    </citation>
    <scope>NUCLEOTIDE SEQUENCE [LARGE SCALE GENOMIC DNA]</scope>
    <source>
        <strain evidence="1 2">VK10A</strain>
    </source>
</reference>
<sequence length="201" mass="22458">MAIMVGDTVLVSHGSVLLDAEVKELQSDIKTGEGTAERRGQVLVQYPAESELQDEWVTHDRVLEDTQANRELQQKVNAINQAKSELADPSVTFDKFCGPKRLDAMAAWMNSVDDALVRLDQDVKDLVAHQASQTAQLIELERRKNEAIGRKEALEASVLQNLKRVRVAEETAMARKRLQNAGVSQDEIDAILPVIRHEDQH</sequence>
<evidence type="ECO:0000313" key="2">
    <source>
        <dbReference type="Proteomes" id="UP001632037"/>
    </source>
</evidence>
<organism evidence="1 2">
    <name type="scientific">Phytophthora oleae</name>
    <dbReference type="NCBI Taxonomy" id="2107226"/>
    <lineage>
        <taxon>Eukaryota</taxon>
        <taxon>Sar</taxon>
        <taxon>Stramenopiles</taxon>
        <taxon>Oomycota</taxon>
        <taxon>Peronosporomycetes</taxon>
        <taxon>Peronosporales</taxon>
        <taxon>Peronosporaceae</taxon>
        <taxon>Phytophthora</taxon>
    </lineage>
</organism>
<evidence type="ECO:0000313" key="1">
    <source>
        <dbReference type="EMBL" id="KAL3670770.1"/>
    </source>
</evidence>
<protein>
    <submittedName>
        <fullName evidence="1">Uncharacterized protein</fullName>
    </submittedName>
</protein>
<dbReference type="Proteomes" id="UP001632037">
    <property type="component" value="Unassembled WGS sequence"/>
</dbReference>
<dbReference type="InterPro" id="IPR016197">
    <property type="entry name" value="Chromo-like_dom_sf"/>
</dbReference>
<comment type="caution">
    <text evidence="1">The sequence shown here is derived from an EMBL/GenBank/DDBJ whole genome shotgun (WGS) entry which is preliminary data.</text>
</comment>